<evidence type="ECO:0000313" key="6">
    <source>
        <dbReference type="Proteomes" id="UP000798046"/>
    </source>
</evidence>
<evidence type="ECO:0000256" key="4">
    <source>
        <dbReference type="SAM" id="MobiDB-lite"/>
    </source>
</evidence>
<sequence>MTLAGEKRAEEMILRALTISGLSLNVPSGGATLELAKRLVLKNIATLTDPQWELVTSTHDTELFEVLAKRFPDKEKRGQAPPDLFQATDRYSGPSSGDDMSRHKARTVYILGLIALNRVKDATEQAKRMDPEEFQNKEFEKKWHSFDKIRYADGLNQFCKSVLTDRPELPLWKQCGVIASNVSESEGLVAIVDAAAKKSDVGFETRLGIRERQVELLLALDRVDDAVSLLREMIKADAGRETPKVQRGAGFTKLRLAARMCTLGMLLARPDLVKESEDAFLAVLGNEGMRINLSEMTALNVMDTDSPLGVMVDAYLEKGDFAGAENMVVTAMQVMLKAPELTELPGGRELALSSGFLAGHLARLAEIYDRAGRHEDVLSLLEKAAWWGGTDLVDLAEGNNELPAVAARALHAAGRDSLAVEILKSYLLGKPGDDSAYATLTEILGPAVIPWLDGLQARDRFEERPLIWKAQLLLKAGKLDEAEATVRQALKIDPTDGEQKPGNRGRAYVVLADTLRAKGRAEDAAFFDRVVTAIHTAETGDKFTEAGLVRKSIAVYEEASKSFVDAYCVQWRLAERLSSLGDLKAAKKHYEIAFERMPEQFGQVASFCFGCEGVFTHQQSVSVAEEVLTGLVTSTPRKPQVHYLLGQLRESQGRKAEAYRHFLTAADLDPHYLDALKAAYGLRKDVFLSQAEADQLALRMVRLDPLNRHGHLSAGDISDLKGLWSIYEEKGRDGVTIPKTLLTLSASKQELEALLKKFGASSELLELKHNTYRSQRRIPEPGDAVVKNAFVNKLLQATGQGGQMLY</sequence>
<organism evidence="5 6">
    <name type="scientific">Oryzomonas sagensis</name>
    <dbReference type="NCBI Taxonomy" id="2603857"/>
    <lineage>
        <taxon>Bacteria</taxon>
        <taxon>Pseudomonadati</taxon>
        <taxon>Thermodesulfobacteriota</taxon>
        <taxon>Desulfuromonadia</taxon>
        <taxon>Geobacterales</taxon>
        <taxon>Geobacteraceae</taxon>
        <taxon>Oryzomonas</taxon>
    </lineage>
</organism>
<dbReference type="PROSITE" id="PS50005">
    <property type="entry name" value="TPR"/>
    <property type="match status" value="2"/>
</dbReference>
<evidence type="ECO:0000256" key="3">
    <source>
        <dbReference type="PROSITE-ProRule" id="PRU00339"/>
    </source>
</evidence>
<dbReference type="PANTHER" id="PTHR45586:SF1">
    <property type="entry name" value="LIPOPOLYSACCHARIDE ASSEMBLY PROTEIN B"/>
    <property type="match status" value="1"/>
</dbReference>
<dbReference type="RefSeq" id="WP_151156911.1">
    <property type="nucleotide sequence ID" value="NZ_VZRA01000002.1"/>
</dbReference>
<proteinExistence type="predicted"/>
<dbReference type="Pfam" id="PF13432">
    <property type="entry name" value="TPR_16"/>
    <property type="match status" value="2"/>
</dbReference>
<keyword evidence="2 3" id="KW-0802">TPR repeat</keyword>
<dbReference type="Proteomes" id="UP000798046">
    <property type="component" value="Unassembled WGS sequence"/>
</dbReference>
<dbReference type="InterPro" id="IPR011990">
    <property type="entry name" value="TPR-like_helical_dom_sf"/>
</dbReference>
<feature type="repeat" description="TPR" evidence="3">
    <location>
        <begin position="639"/>
        <end position="672"/>
    </location>
</feature>
<dbReference type="InterPro" id="IPR051012">
    <property type="entry name" value="CellSynth/LPSAsmb/PSIAsmb"/>
</dbReference>
<evidence type="ECO:0000256" key="2">
    <source>
        <dbReference type="ARBA" id="ARBA00022803"/>
    </source>
</evidence>
<dbReference type="InterPro" id="IPR019734">
    <property type="entry name" value="TPR_rpt"/>
</dbReference>
<keyword evidence="6" id="KW-1185">Reference proteome</keyword>
<evidence type="ECO:0000256" key="1">
    <source>
        <dbReference type="ARBA" id="ARBA00022737"/>
    </source>
</evidence>
<comment type="caution">
    <text evidence="5">The sequence shown here is derived from an EMBL/GenBank/DDBJ whole genome shotgun (WGS) entry which is preliminary data.</text>
</comment>
<reference evidence="5 6" key="1">
    <citation type="journal article" date="2020" name="Microorganisms">
        <title>Description of Three Novel Members in the Family Geobacteraceae, Oryzomonas japonicum gen. nov., sp. nov., Oryzomonas sagensis sp. nov., and Oryzomonas ruber sp. nov.</title>
        <authorList>
            <person name="Xu Z."/>
            <person name="Masuda Y."/>
            <person name="Hayakawa C."/>
            <person name="Ushijima N."/>
            <person name="Kawano K."/>
            <person name="Shiratori Y."/>
            <person name="Senoo K."/>
            <person name="Itoh H."/>
        </authorList>
    </citation>
    <scope>NUCLEOTIDE SEQUENCE [LARGE SCALE GENOMIC DNA]</scope>
    <source>
        <strain evidence="5 6">Red100</strain>
    </source>
</reference>
<name>A0ABQ6TPN9_9BACT</name>
<gene>
    <name evidence="5" type="ORF">F6V30_10480</name>
</gene>
<feature type="region of interest" description="Disordered" evidence="4">
    <location>
        <begin position="75"/>
        <end position="100"/>
    </location>
</feature>
<dbReference type="EMBL" id="VZRA01000002">
    <property type="protein sequence ID" value="KAB0670554.1"/>
    <property type="molecule type" value="Genomic_DNA"/>
</dbReference>
<feature type="repeat" description="TPR" evidence="3">
    <location>
        <begin position="463"/>
        <end position="496"/>
    </location>
</feature>
<keyword evidence="1" id="KW-0677">Repeat</keyword>
<accession>A0ABQ6TPN9</accession>
<dbReference type="SUPFAM" id="SSF48452">
    <property type="entry name" value="TPR-like"/>
    <property type="match status" value="2"/>
</dbReference>
<evidence type="ECO:0000313" key="5">
    <source>
        <dbReference type="EMBL" id="KAB0670554.1"/>
    </source>
</evidence>
<protein>
    <submittedName>
        <fullName evidence="5">Tetratricopeptide repeat protein</fullName>
    </submittedName>
</protein>
<dbReference type="PANTHER" id="PTHR45586">
    <property type="entry name" value="TPR REPEAT-CONTAINING PROTEIN PA4667"/>
    <property type="match status" value="1"/>
</dbReference>
<dbReference type="SMART" id="SM00028">
    <property type="entry name" value="TPR"/>
    <property type="match status" value="3"/>
</dbReference>
<dbReference type="Gene3D" id="1.25.40.10">
    <property type="entry name" value="Tetratricopeptide repeat domain"/>
    <property type="match status" value="1"/>
</dbReference>